<gene>
    <name evidence="3" type="ORF">H4F98_14790</name>
</gene>
<feature type="chain" id="PRO_5030539736" evidence="2">
    <location>
        <begin position="27"/>
        <end position="128"/>
    </location>
</feature>
<dbReference type="EMBL" id="JACHTF010000019">
    <property type="protein sequence ID" value="MBB1061839.1"/>
    <property type="molecule type" value="Genomic_DNA"/>
</dbReference>
<sequence>MNTRHPACLLVLAIAIANLAAPPVLAQGRMTSRPAPPRPPTSQNGCMLESVSGWPGDRYRIKRRAEDAARDQWKAMVRRTHGDDFARWKLSNPHTRQIECKDYRNGYACWAKATPCDGSEPRLYDQRR</sequence>
<accession>A0A7W3TPG6</accession>
<evidence type="ECO:0000256" key="2">
    <source>
        <dbReference type="SAM" id="SignalP"/>
    </source>
</evidence>
<comment type="caution">
    <text evidence="3">The sequence shown here is derived from an EMBL/GenBank/DDBJ whole genome shotgun (WGS) entry which is preliminary data.</text>
</comment>
<proteinExistence type="predicted"/>
<dbReference type="AlphaFoldDB" id="A0A7W3TPG6"/>
<evidence type="ECO:0000313" key="3">
    <source>
        <dbReference type="EMBL" id="MBB1061839.1"/>
    </source>
</evidence>
<evidence type="ECO:0000313" key="4">
    <source>
        <dbReference type="Proteomes" id="UP000523196"/>
    </source>
</evidence>
<name>A0A7W3TPG6_9GAMM</name>
<reference evidence="3 4" key="1">
    <citation type="submission" date="2020-08" db="EMBL/GenBank/DDBJ databases">
        <authorList>
            <person name="Xu S."/>
            <person name="Li A."/>
        </authorList>
    </citation>
    <scope>NUCLEOTIDE SEQUENCE [LARGE SCALE GENOMIC DNA]</scope>
    <source>
        <strain evidence="3 4">119BY6-57</strain>
    </source>
</reference>
<evidence type="ECO:0000256" key="1">
    <source>
        <dbReference type="SAM" id="MobiDB-lite"/>
    </source>
</evidence>
<keyword evidence="2" id="KW-0732">Signal</keyword>
<feature type="region of interest" description="Disordered" evidence="1">
    <location>
        <begin position="28"/>
        <end position="47"/>
    </location>
</feature>
<dbReference type="RefSeq" id="WP_182688608.1">
    <property type="nucleotide sequence ID" value="NZ_JACHTF010000019.1"/>
</dbReference>
<protein>
    <submittedName>
        <fullName evidence="3">Uncharacterized protein</fullName>
    </submittedName>
</protein>
<feature type="signal peptide" evidence="2">
    <location>
        <begin position="1"/>
        <end position="26"/>
    </location>
</feature>
<organism evidence="3 4">
    <name type="scientific">Marilutibacter spongiae</name>
    <dbReference type="NCBI Taxonomy" id="2025720"/>
    <lineage>
        <taxon>Bacteria</taxon>
        <taxon>Pseudomonadati</taxon>
        <taxon>Pseudomonadota</taxon>
        <taxon>Gammaproteobacteria</taxon>
        <taxon>Lysobacterales</taxon>
        <taxon>Lysobacteraceae</taxon>
        <taxon>Marilutibacter</taxon>
    </lineage>
</organism>
<dbReference type="Proteomes" id="UP000523196">
    <property type="component" value="Unassembled WGS sequence"/>
</dbReference>
<keyword evidence="4" id="KW-1185">Reference proteome</keyword>